<evidence type="ECO:0000313" key="2">
    <source>
        <dbReference type="Proteomes" id="UP001055185"/>
    </source>
</evidence>
<name>A0AA37IY17_9FIRM</name>
<reference evidence="1" key="1">
    <citation type="journal article" date="2022" name="Int. J. Syst. Evol. Microbiol.">
        <title>Genome-based, phenotypic and chemotaxonomic classification of Faecalibacterium strains: proposal of three novel species Faecalibacterium duncaniae sp. nov., Faecalibacterium hattorii sp. nov. and Faecalibacterium gallinarum sp. nov. .</title>
        <authorList>
            <person name="Sakamoto M."/>
            <person name="Sakurai N."/>
            <person name="Tanno H."/>
            <person name="Iino T."/>
            <person name="Ohkuma M."/>
            <person name="Endo A."/>
        </authorList>
    </citation>
    <scope>NUCLEOTIDE SEQUENCE</scope>
    <source>
        <strain evidence="1">JCM 17207</strain>
    </source>
</reference>
<keyword evidence="2" id="KW-1185">Reference proteome</keyword>
<gene>
    <name evidence="1" type="ORF">JCM17207_02460</name>
</gene>
<protein>
    <submittedName>
        <fullName evidence="1">Uncharacterized protein</fullName>
    </submittedName>
</protein>
<proteinExistence type="predicted"/>
<dbReference type="Proteomes" id="UP001055185">
    <property type="component" value="Unassembled WGS sequence"/>
</dbReference>
<dbReference type="AlphaFoldDB" id="A0AA37IY17"/>
<accession>A0AA37IY17</accession>
<dbReference type="RefSeq" id="WP_238315668.1">
    <property type="nucleotide sequence ID" value="NZ_BQKV01000013.1"/>
</dbReference>
<sequence>MAEYRLKPGRLGRKVLDTYQKTEQAFAEKFLQEDPDSPSGYRLKTGKTGEQAVRAYAKIQQGAVGAYKKVENAFVDRFLEKTEEAHPEDPTHIQEN</sequence>
<comment type="caution">
    <text evidence="1">The sequence shown here is derived from an EMBL/GenBank/DDBJ whole genome shotgun (WGS) entry which is preliminary data.</text>
</comment>
<organism evidence="1 2">
    <name type="scientific">Faecalibacterium gallinarum</name>
    <dbReference type="NCBI Taxonomy" id="2903556"/>
    <lineage>
        <taxon>Bacteria</taxon>
        <taxon>Bacillati</taxon>
        <taxon>Bacillota</taxon>
        <taxon>Clostridia</taxon>
        <taxon>Eubacteriales</taxon>
        <taxon>Oscillospiraceae</taxon>
        <taxon>Faecalibacterium</taxon>
    </lineage>
</organism>
<evidence type="ECO:0000313" key="1">
    <source>
        <dbReference type="EMBL" id="GJN63621.1"/>
    </source>
</evidence>
<dbReference type="EMBL" id="BQKV01000013">
    <property type="protein sequence ID" value="GJN63621.1"/>
    <property type="molecule type" value="Genomic_DNA"/>
</dbReference>